<dbReference type="STRING" id="1121279.SAMN02745887_01140"/>
<dbReference type="Proteomes" id="UP000186513">
    <property type="component" value="Unassembled WGS sequence"/>
</dbReference>
<evidence type="ECO:0000313" key="1">
    <source>
        <dbReference type="EMBL" id="SFZ74164.1"/>
    </source>
</evidence>
<dbReference type="OrthoDB" id="9767885at2"/>
<dbReference type="InterPro" id="IPR052025">
    <property type="entry name" value="Xyloglucanase_GH74"/>
</dbReference>
<evidence type="ECO:0008006" key="3">
    <source>
        <dbReference type="Google" id="ProtNLM"/>
    </source>
</evidence>
<name>A0A1K2HBH2_9NEIS</name>
<protein>
    <recommendedName>
        <fullName evidence="3">BNR/Asp-box repeat-containing protein</fullName>
    </recommendedName>
</protein>
<reference evidence="1 2" key="1">
    <citation type="submission" date="2016-11" db="EMBL/GenBank/DDBJ databases">
        <authorList>
            <person name="Jaros S."/>
            <person name="Januszkiewicz K."/>
            <person name="Wedrychowicz H."/>
        </authorList>
    </citation>
    <scope>NUCLEOTIDE SEQUENCE [LARGE SCALE GENOMIC DNA]</scope>
    <source>
        <strain evidence="1 2">DSM 18899</strain>
    </source>
</reference>
<sequence>MQNTILLGSRKGLLVYGERAGQWQLAQHHFSGAQVSALLADGARWWVALRDGHFGPKLHLSEDAGACWQEVAVPALPADGEKRPILDQIWTLAVGRDGVLWAGCIPAGLFRSGDAGRSWQLVEALWQRPERAQWFGGGFDDAGIHSILIDPRDPAQLVLGISCGGVWRTRDGGASWALHCQGLWAAYMPEEEKNTEAVQDPHRLAQCQSKPEVFWCQHHNGQFRSCDDLASWQELAPPAPLSSFGFAVAAHPHDPLSAWFAPAEVDQRRIPRDGDFYVLRTRDGGRTFDKLQLGLPAAPAFHLVYRHGLVVDAAGQRLAMASTTGSLWLGEAGGERWQRLSAELPPIYCLSFA</sequence>
<dbReference type="Gene3D" id="2.130.10.10">
    <property type="entry name" value="YVTN repeat-like/Quinoprotein amine dehydrogenase"/>
    <property type="match status" value="1"/>
</dbReference>
<evidence type="ECO:0000313" key="2">
    <source>
        <dbReference type="Proteomes" id="UP000186513"/>
    </source>
</evidence>
<dbReference type="InterPro" id="IPR015943">
    <property type="entry name" value="WD40/YVTN_repeat-like_dom_sf"/>
</dbReference>
<proteinExistence type="predicted"/>
<keyword evidence="2" id="KW-1185">Reference proteome</keyword>
<dbReference type="AlphaFoldDB" id="A0A1K2HBH2"/>
<dbReference type="PANTHER" id="PTHR43739:SF5">
    <property type="entry name" value="EXO-ALPHA-SIALIDASE"/>
    <property type="match status" value="1"/>
</dbReference>
<dbReference type="SUPFAM" id="SSF110296">
    <property type="entry name" value="Oligoxyloglucan reducing end-specific cellobiohydrolase"/>
    <property type="match status" value="1"/>
</dbReference>
<gene>
    <name evidence="1" type="ORF">SAMN02745887_01140</name>
</gene>
<dbReference type="PANTHER" id="PTHR43739">
    <property type="entry name" value="XYLOGLUCANASE (EUROFUNG)"/>
    <property type="match status" value="1"/>
</dbReference>
<dbReference type="RefSeq" id="WP_072427678.1">
    <property type="nucleotide sequence ID" value="NZ_FPKR01000004.1"/>
</dbReference>
<dbReference type="EMBL" id="FPKR01000004">
    <property type="protein sequence ID" value="SFZ74164.1"/>
    <property type="molecule type" value="Genomic_DNA"/>
</dbReference>
<dbReference type="GO" id="GO:0010411">
    <property type="term" value="P:xyloglucan metabolic process"/>
    <property type="evidence" value="ECO:0007669"/>
    <property type="project" value="TreeGrafter"/>
</dbReference>
<organism evidence="1 2">
    <name type="scientific">Chitinimonas taiwanensis DSM 18899</name>
    <dbReference type="NCBI Taxonomy" id="1121279"/>
    <lineage>
        <taxon>Bacteria</taxon>
        <taxon>Pseudomonadati</taxon>
        <taxon>Pseudomonadota</taxon>
        <taxon>Betaproteobacteria</taxon>
        <taxon>Neisseriales</taxon>
        <taxon>Chitinibacteraceae</taxon>
        <taxon>Chitinimonas</taxon>
    </lineage>
</organism>
<accession>A0A1K2HBH2</accession>